<dbReference type="GO" id="GO:0017119">
    <property type="term" value="C:Golgi transport complex"/>
    <property type="evidence" value="ECO:0007669"/>
    <property type="project" value="UniProtKB-UniRule"/>
</dbReference>
<protein>
    <recommendedName>
        <fullName evidence="3 10">Conserved oligomeric Golgi complex subunit 6</fullName>
        <shortName evidence="10">COG complex subunit 6</shortName>
    </recommendedName>
    <alternativeName>
        <fullName evidence="8 10">Component of oligomeric Golgi complex 6</fullName>
    </alternativeName>
</protein>
<keyword evidence="6 10" id="KW-0333">Golgi apparatus</keyword>
<dbReference type="GO" id="GO:0006891">
    <property type="term" value="P:intra-Golgi vesicle-mediated transport"/>
    <property type="evidence" value="ECO:0007669"/>
    <property type="project" value="UniProtKB-UniRule"/>
</dbReference>
<reference evidence="13 14" key="1">
    <citation type="journal article" date="2023" name="G3 (Bethesda)">
        <title>A high-quality reference genome for the fission yeast Schizosaccharomyces osmophilus.</title>
        <authorList>
            <person name="Jia G.S."/>
            <person name="Zhang W.C."/>
            <person name="Liang Y."/>
            <person name="Liu X.H."/>
            <person name="Rhind N."/>
            <person name="Pidoux A."/>
            <person name="Brysch-Herzberg M."/>
            <person name="Du L.L."/>
        </authorList>
    </citation>
    <scope>NUCLEOTIDE SEQUENCE [LARGE SCALE GENOMIC DNA]</scope>
    <source>
        <strain evidence="13 14">CBS 15793</strain>
    </source>
</reference>
<comment type="function">
    <text evidence="10">Acts as component of the peripheral membrane COG complex that is involved in intra-Golgi protein trafficking. COG is located at the cis-Golgi, and regulates tethering of retrograde intra-Golgi vesicles and possibly a number of other membrane trafficking events.</text>
</comment>
<keyword evidence="5 10" id="KW-0653">Protein transport</keyword>
<dbReference type="InterPro" id="IPR010490">
    <property type="entry name" value="COG6"/>
</dbReference>
<evidence type="ECO:0000259" key="11">
    <source>
        <dbReference type="Pfam" id="PF06419"/>
    </source>
</evidence>
<dbReference type="GO" id="GO:0000139">
    <property type="term" value="C:Golgi membrane"/>
    <property type="evidence" value="ECO:0007669"/>
    <property type="project" value="UniProtKB-SubCell"/>
</dbReference>
<evidence type="ECO:0000256" key="5">
    <source>
        <dbReference type="ARBA" id="ARBA00022927"/>
    </source>
</evidence>
<evidence type="ECO:0000256" key="3">
    <source>
        <dbReference type="ARBA" id="ARBA00020973"/>
    </source>
</evidence>
<evidence type="ECO:0000256" key="2">
    <source>
        <dbReference type="ARBA" id="ARBA00011023"/>
    </source>
</evidence>
<feature type="domain" description="Conserved Oligomeric Golgi complex subunit 6 C-terminal" evidence="12">
    <location>
        <begin position="201"/>
        <end position="634"/>
    </location>
</feature>
<evidence type="ECO:0000256" key="8">
    <source>
        <dbReference type="ARBA" id="ARBA00031348"/>
    </source>
</evidence>
<dbReference type="InterPro" id="IPR048368">
    <property type="entry name" value="COG6_N"/>
</dbReference>
<comment type="similarity">
    <text evidence="2 10">Belongs to the COG6 family.</text>
</comment>
<evidence type="ECO:0000256" key="10">
    <source>
        <dbReference type="RuleBase" id="RU365075"/>
    </source>
</evidence>
<dbReference type="Proteomes" id="UP001212411">
    <property type="component" value="Chromosome 1"/>
</dbReference>
<evidence type="ECO:0000313" key="14">
    <source>
        <dbReference type="Proteomes" id="UP001212411"/>
    </source>
</evidence>
<evidence type="ECO:0000256" key="4">
    <source>
        <dbReference type="ARBA" id="ARBA00022448"/>
    </source>
</evidence>
<dbReference type="PANTHER" id="PTHR21506:SF0">
    <property type="entry name" value="CONSERVED OLIGOMERIC GOLGI COMPLEX SUBUNIT 6"/>
    <property type="match status" value="1"/>
</dbReference>
<dbReference type="PANTHER" id="PTHR21506">
    <property type="entry name" value="COMPONENT OF OLIGOMERIC GOLGI COMPLEX 6"/>
    <property type="match status" value="1"/>
</dbReference>
<feature type="domain" description="Conserved oligomeric complex COG6 N-terminal" evidence="11">
    <location>
        <begin position="48"/>
        <end position="160"/>
    </location>
</feature>
<sequence>MDAKNERPDYRLKRDELLSFRNLISKNIAQLSSINYVNPQLESALQQLSERNFKNEKETRDQLPFEAFSDLIWTNGSILHELSNLTNHLESMNESFSSFSTSIDSYDSHWNSKSKAAMELHNKYQSIEAEKKRVHEKLDCIEYVENNFLISDEDLIHLTSHNDVDDRFYLIFEKAQSIHDNTNSLFTPVSEFLNYESLEGIIKTMSRHIDTAYGKLYRFVELELRNPRVIQTMETNSEIKRAITKLLSEHTTASRTINLIIQVRQQNLHSAYVTALTRGDALSSSKPIELSAPDTMRFIGDLLAWIHQTIVNEKELIDSIFAARRQQVNSHPVPPWDIPSTVQEQTNNLLDGSLYGICRPLLSRAQTSILDLTDTIRLYNLIELLGFYHEAFSKIVHENCIVLKILKTIEDFTYQRMKTVIDDELYAISSSLPKVTDDLLPPDFVTSFLRNSNSIFKIRNASLSVKGVDEEQFITIFSDLFEKVLQICFTMVKDRLHFHKYVIYLLNILDSCLTYLRRYNFLAHIRESFENKENMYVEKLIDLVYQTYLTESGLSDLINFIKNKDDKEELKAISSVSWDEQVSRFNSFVTITISEIIADLQLLAAPLIMEHVMKRTAEMYIQSFQQITQRVQPIVGYVWPLSIEELKIAMNIDSALDF</sequence>
<dbReference type="RefSeq" id="XP_056036486.1">
    <property type="nucleotide sequence ID" value="XM_056179817.1"/>
</dbReference>
<dbReference type="Pfam" id="PF06419">
    <property type="entry name" value="COG6_N"/>
    <property type="match status" value="1"/>
</dbReference>
<dbReference type="SMART" id="SM01087">
    <property type="entry name" value="COG6"/>
    <property type="match status" value="1"/>
</dbReference>
<keyword evidence="4 10" id="KW-0813">Transport</keyword>
<dbReference type="InterPro" id="IPR048369">
    <property type="entry name" value="COG6_C"/>
</dbReference>
<evidence type="ECO:0000259" key="12">
    <source>
        <dbReference type="Pfam" id="PF20653"/>
    </source>
</evidence>
<name>A0AAF0AVB1_9SCHI</name>
<evidence type="ECO:0000313" key="13">
    <source>
        <dbReference type="EMBL" id="WBW72243.1"/>
    </source>
</evidence>
<dbReference type="GeneID" id="80874506"/>
<comment type="subunit">
    <text evidence="10">Component of the conserved oligomeric Golgi complex.</text>
</comment>
<dbReference type="AlphaFoldDB" id="A0AAF0AVB1"/>
<accession>A0AAF0AVB1</accession>
<evidence type="ECO:0000256" key="9">
    <source>
        <dbReference type="ARBA" id="ARBA00043873"/>
    </source>
</evidence>
<gene>
    <name evidence="13" type="primary">cog6</name>
    <name evidence="13" type="ORF">SOMG_01024</name>
</gene>
<comment type="subcellular location">
    <subcellularLocation>
        <location evidence="1 10">Golgi apparatus membrane</location>
        <topology evidence="1 10">Peripheral membrane protein</topology>
    </subcellularLocation>
</comment>
<dbReference type="EMBL" id="CP115611">
    <property type="protein sequence ID" value="WBW72243.1"/>
    <property type="molecule type" value="Genomic_DNA"/>
</dbReference>
<dbReference type="KEGG" id="som:SOMG_01024"/>
<dbReference type="Pfam" id="PF20653">
    <property type="entry name" value="COG6_C"/>
    <property type="match status" value="1"/>
</dbReference>
<proteinExistence type="inferred from homology"/>
<keyword evidence="14" id="KW-1185">Reference proteome</keyword>
<organism evidence="13 14">
    <name type="scientific">Schizosaccharomyces osmophilus</name>
    <dbReference type="NCBI Taxonomy" id="2545709"/>
    <lineage>
        <taxon>Eukaryota</taxon>
        <taxon>Fungi</taxon>
        <taxon>Dikarya</taxon>
        <taxon>Ascomycota</taxon>
        <taxon>Taphrinomycotina</taxon>
        <taxon>Schizosaccharomycetes</taxon>
        <taxon>Schizosaccharomycetales</taxon>
        <taxon>Schizosaccharomycetaceae</taxon>
        <taxon>Schizosaccharomyces</taxon>
    </lineage>
</organism>
<evidence type="ECO:0000256" key="6">
    <source>
        <dbReference type="ARBA" id="ARBA00023034"/>
    </source>
</evidence>
<keyword evidence="7 10" id="KW-0472">Membrane</keyword>
<evidence type="ECO:0000256" key="7">
    <source>
        <dbReference type="ARBA" id="ARBA00023136"/>
    </source>
</evidence>
<evidence type="ECO:0000256" key="1">
    <source>
        <dbReference type="ARBA" id="ARBA00004395"/>
    </source>
</evidence>
<dbReference type="GO" id="GO:0015031">
    <property type="term" value="P:protein transport"/>
    <property type="evidence" value="ECO:0007669"/>
    <property type="project" value="UniProtKB-KW"/>
</dbReference>
<comment type="function">
    <text evidence="9">Acts as a component of the peripheral membrane COG complex that is involved in intra-Golgi protein trafficking. COG is located at the cis-Golgi, and regulates tethering of retrograde intra-Golgi vesicles and possibly a number of other membrane trafficking events.</text>
</comment>